<proteinExistence type="predicted"/>
<organism evidence="2 3">
    <name type="scientific">Ignatzschineria rhizosphaerae</name>
    <dbReference type="NCBI Taxonomy" id="2923279"/>
    <lineage>
        <taxon>Bacteria</taxon>
        <taxon>Pseudomonadati</taxon>
        <taxon>Pseudomonadota</taxon>
        <taxon>Gammaproteobacteria</taxon>
        <taxon>Cardiobacteriales</taxon>
        <taxon>Ignatzschineriaceae</taxon>
        <taxon>Ignatzschineria</taxon>
    </lineage>
</organism>
<dbReference type="Pfam" id="PF20557">
    <property type="entry name" value="DnaT_2"/>
    <property type="match status" value="1"/>
</dbReference>
<sequence length="134" mass="15108">MDSYATLDCANEYHEKRQSALMWSMLSDEQKNQRLVSATDFIDINFEFKDDLNIKAKESGEVPNQLVNATCEVAAMNELVIGKTRDKDRVKVDVIEINYTPDSGSAYSDGIDRITKMLKGLLAQSSGISFKVYR</sequence>
<dbReference type="RefSeq" id="WP_242148738.1">
    <property type="nucleotide sequence ID" value="NZ_CP093379.1"/>
</dbReference>
<dbReference type="EMBL" id="CP093379">
    <property type="protein sequence ID" value="UNM95949.1"/>
    <property type="molecule type" value="Genomic_DNA"/>
</dbReference>
<feature type="domain" description="Putative DnaT-like" evidence="1">
    <location>
        <begin position="58"/>
        <end position="134"/>
    </location>
</feature>
<dbReference type="InterPro" id="IPR046787">
    <property type="entry name" value="DnaT_2"/>
</dbReference>
<name>A0ABY3WZ90_9GAMM</name>
<dbReference type="Proteomes" id="UP000829542">
    <property type="component" value="Chromosome"/>
</dbReference>
<evidence type="ECO:0000313" key="2">
    <source>
        <dbReference type="EMBL" id="UNM95949.1"/>
    </source>
</evidence>
<evidence type="ECO:0000259" key="1">
    <source>
        <dbReference type="Pfam" id="PF20557"/>
    </source>
</evidence>
<keyword evidence="3" id="KW-1185">Reference proteome</keyword>
<protein>
    <recommendedName>
        <fullName evidence="1">Putative DnaT-like domain-containing protein</fullName>
    </recommendedName>
</protein>
<evidence type="ECO:0000313" key="3">
    <source>
        <dbReference type="Proteomes" id="UP000829542"/>
    </source>
</evidence>
<reference evidence="2 3" key="1">
    <citation type="submission" date="2022-03" db="EMBL/GenBank/DDBJ databases">
        <title>Ignatzschineria rhizosphaerae HR5S32.</title>
        <authorList>
            <person name="Sun J.Q."/>
            <person name="Feng J.Y."/>
        </authorList>
    </citation>
    <scope>NUCLEOTIDE SEQUENCE [LARGE SCALE GENOMIC DNA]</scope>
    <source>
        <strain evidence="2 3">HR5S32</strain>
    </source>
</reference>
<accession>A0ABY3WZ90</accession>
<gene>
    <name evidence="2" type="ORF">MMG00_12210</name>
</gene>